<dbReference type="SFLD" id="SFLDG01140">
    <property type="entry name" value="C2.B:_Phosphomannomutase_and_P"/>
    <property type="match status" value="1"/>
</dbReference>
<keyword evidence="2" id="KW-1185">Reference proteome</keyword>
<dbReference type="EMBL" id="JBBMFA010000043">
    <property type="protein sequence ID" value="MEQ2519211.1"/>
    <property type="molecule type" value="Genomic_DNA"/>
</dbReference>
<dbReference type="InterPro" id="IPR000150">
    <property type="entry name" value="Cof"/>
</dbReference>
<name>A0ABV1GBU2_9FIRM</name>
<dbReference type="SFLD" id="SFLDS00003">
    <property type="entry name" value="Haloacid_Dehalogenase"/>
    <property type="match status" value="1"/>
</dbReference>
<dbReference type="NCBIfam" id="TIGR00099">
    <property type="entry name" value="Cof-subfamily"/>
    <property type="match status" value="1"/>
</dbReference>
<dbReference type="PANTHER" id="PTHR10000:SF53">
    <property type="entry name" value="5-AMINO-6-(5-PHOSPHO-D-RIBITYLAMINO)URACIL PHOSPHATASE YBJI-RELATED"/>
    <property type="match status" value="1"/>
</dbReference>
<dbReference type="Pfam" id="PF08282">
    <property type="entry name" value="Hydrolase_3"/>
    <property type="match status" value="1"/>
</dbReference>
<accession>A0ABV1GBU2</accession>
<evidence type="ECO:0000313" key="2">
    <source>
        <dbReference type="Proteomes" id="UP001477672"/>
    </source>
</evidence>
<dbReference type="NCBIfam" id="TIGR01484">
    <property type="entry name" value="HAD-SF-IIB"/>
    <property type="match status" value="1"/>
</dbReference>
<comment type="caution">
    <text evidence="1">The sequence shown here is derived from an EMBL/GenBank/DDBJ whole genome shotgun (WGS) entry which is preliminary data.</text>
</comment>
<dbReference type="RefSeq" id="WP_349214529.1">
    <property type="nucleotide sequence ID" value="NZ_JBBMFA010000043.1"/>
</dbReference>
<organism evidence="1 2">
    <name type="scientific">Ruthenibacterium intestinale</name>
    <dbReference type="NCBI Taxonomy" id="3133163"/>
    <lineage>
        <taxon>Bacteria</taxon>
        <taxon>Bacillati</taxon>
        <taxon>Bacillota</taxon>
        <taxon>Clostridia</taxon>
        <taxon>Eubacteriales</taxon>
        <taxon>Oscillospiraceae</taxon>
        <taxon>Ruthenibacterium</taxon>
    </lineage>
</organism>
<reference evidence="1 2" key="1">
    <citation type="submission" date="2024-03" db="EMBL/GenBank/DDBJ databases">
        <title>Human intestinal bacterial collection.</title>
        <authorList>
            <person name="Pauvert C."/>
            <person name="Hitch T.C.A."/>
            <person name="Clavel T."/>
        </authorList>
    </citation>
    <scope>NUCLEOTIDE SEQUENCE [LARGE SCALE GENOMIC DNA]</scope>
    <source>
        <strain evidence="1 2">CLA-JM-H11</strain>
    </source>
</reference>
<dbReference type="GO" id="GO:0016787">
    <property type="term" value="F:hydrolase activity"/>
    <property type="evidence" value="ECO:0007669"/>
    <property type="project" value="UniProtKB-KW"/>
</dbReference>
<protein>
    <submittedName>
        <fullName evidence="1">HAD family hydrolase</fullName>
        <ecNumber evidence="1">3.1.3.-</ecNumber>
    </submittedName>
</protein>
<dbReference type="InterPro" id="IPR036412">
    <property type="entry name" value="HAD-like_sf"/>
</dbReference>
<dbReference type="InterPro" id="IPR006379">
    <property type="entry name" value="HAD-SF_hydro_IIB"/>
</dbReference>
<dbReference type="SUPFAM" id="SSF56784">
    <property type="entry name" value="HAD-like"/>
    <property type="match status" value="1"/>
</dbReference>
<dbReference type="PANTHER" id="PTHR10000">
    <property type="entry name" value="PHOSPHOSERINE PHOSPHATASE"/>
    <property type="match status" value="1"/>
</dbReference>
<keyword evidence="1" id="KW-0378">Hydrolase</keyword>
<dbReference type="Gene3D" id="3.30.1240.10">
    <property type="match status" value="1"/>
</dbReference>
<dbReference type="EC" id="3.1.3.-" evidence="1"/>
<sequence>MIRLIATDLDGTLLNDQKQLPPDFFSILQALNERNIRFVAASGRSRQALSYVFGKALEHMTLICDNGAFWVEEGKNTFRSDLRPEDVAAVDAAVQTLGPRVRAILCGTRHTYIRDFRDSAELTARLALSYRDYETYTDPASIDDTIFKIAVCDMEGAGQHAYPALRDRFEGRLQVVWSGPVFLDIMNPGIDKGAALTAMQNKWGIAREQSMAFGDFYNDAELLRAAQYSFLMANAEQGMAPYGRYRAASNNDCGVTRAIRRYVLEEKPLPAPGSAWTD</sequence>
<dbReference type="Proteomes" id="UP001477672">
    <property type="component" value="Unassembled WGS sequence"/>
</dbReference>
<proteinExistence type="predicted"/>
<evidence type="ECO:0000313" key="1">
    <source>
        <dbReference type="EMBL" id="MEQ2519211.1"/>
    </source>
</evidence>
<dbReference type="InterPro" id="IPR023214">
    <property type="entry name" value="HAD_sf"/>
</dbReference>
<dbReference type="Gene3D" id="3.40.50.1000">
    <property type="entry name" value="HAD superfamily/HAD-like"/>
    <property type="match status" value="1"/>
</dbReference>
<gene>
    <name evidence="1" type="ORF">WMO24_01980</name>
</gene>
<dbReference type="PROSITE" id="PS01228">
    <property type="entry name" value="COF_1"/>
    <property type="match status" value="1"/>
</dbReference>